<dbReference type="EMBL" id="JBHRZH010000004">
    <property type="protein sequence ID" value="MFC3759950.1"/>
    <property type="molecule type" value="Genomic_DNA"/>
</dbReference>
<reference evidence="2" key="1">
    <citation type="journal article" date="2019" name="Int. J. Syst. Evol. Microbiol.">
        <title>The Global Catalogue of Microorganisms (GCM) 10K type strain sequencing project: providing services to taxonomists for standard genome sequencing and annotation.</title>
        <authorList>
            <consortium name="The Broad Institute Genomics Platform"/>
            <consortium name="The Broad Institute Genome Sequencing Center for Infectious Disease"/>
            <person name="Wu L."/>
            <person name="Ma J."/>
        </authorList>
    </citation>
    <scope>NUCLEOTIDE SEQUENCE [LARGE SCALE GENOMIC DNA]</scope>
    <source>
        <strain evidence="2">CGMCC 4.7241</strain>
    </source>
</reference>
<dbReference type="Proteomes" id="UP001595699">
    <property type="component" value="Unassembled WGS sequence"/>
</dbReference>
<evidence type="ECO:0000313" key="1">
    <source>
        <dbReference type="EMBL" id="MFC3759950.1"/>
    </source>
</evidence>
<accession>A0ABV7Y3Y4</accession>
<dbReference type="RefSeq" id="WP_205120219.1">
    <property type="nucleotide sequence ID" value="NZ_JAFBCM010000001.1"/>
</dbReference>
<comment type="caution">
    <text evidence="1">The sequence shown here is derived from an EMBL/GenBank/DDBJ whole genome shotgun (WGS) entry which is preliminary data.</text>
</comment>
<protein>
    <submittedName>
        <fullName evidence="1">Uncharacterized protein</fullName>
    </submittedName>
</protein>
<proteinExistence type="predicted"/>
<gene>
    <name evidence="1" type="ORF">ACFOUW_03815</name>
</gene>
<keyword evidence="2" id="KW-1185">Reference proteome</keyword>
<name>A0ABV7Y3Y4_9ACTN</name>
<organism evidence="1 2">
    <name type="scientific">Tenggerimyces flavus</name>
    <dbReference type="NCBI Taxonomy" id="1708749"/>
    <lineage>
        <taxon>Bacteria</taxon>
        <taxon>Bacillati</taxon>
        <taxon>Actinomycetota</taxon>
        <taxon>Actinomycetes</taxon>
        <taxon>Propionibacteriales</taxon>
        <taxon>Nocardioidaceae</taxon>
        <taxon>Tenggerimyces</taxon>
    </lineage>
</organism>
<sequence>MIGHSDFLASIASTRQRELIADADRHRILSLARRYRRRTAKIAAEARHAVVSVPAVSSPRAKHA</sequence>
<evidence type="ECO:0000313" key="2">
    <source>
        <dbReference type="Proteomes" id="UP001595699"/>
    </source>
</evidence>